<accession>A0A1M5M987</accession>
<dbReference type="Proteomes" id="UP000184221">
    <property type="component" value="Unassembled WGS sequence"/>
</dbReference>
<dbReference type="STRING" id="996342.SAMN05443551_0436"/>
<reference evidence="2 3" key="1">
    <citation type="submission" date="2016-11" db="EMBL/GenBank/DDBJ databases">
        <authorList>
            <person name="Jaros S."/>
            <person name="Januszkiewicz K."/>
            <person name="Wedrychowicz H."/>
        </authorList>
    </citation>
    <scope>NUCLEOTIDE SEQUENCE [LARGE SCALE GENOMIC DNA]</scope>
    <source>
        <strain evidence="2 3">DSM 29431</strain>
    </source>
</reference>
<keyword evidence="1" id="KW-0472">Membrane</keyword>
<dbReference type="EMBL" id="FQXC01000001">
    <property type="protein sequence ID" value="SHG73832.1"/>
    <property type="molecule type" value="Genomic_DNA"/>
</dbReference>
<dbReference type="Pfam" id="PF06961">
    <property type="entry name" value="DUF1294"/>
    <property type="match status" value="1"/>
</dbReference>
<gene>
    <name evidence="2" type="ORF">SAMN05443551_0436</name>
</gene>
<keyword evidence="1" id="KW-0812">Transmembrane</keyword>
<keyword evidence="3" id="KW-1185">Reference proteome</keyword>
<protein>
    <submittedName>
        <fullName evidence="2">Uncharacterized membrane protein YsdA, DUF1294 family</fullName>
    </submittedName>
</protein>
<keyword evidence="1" id="KW-1133">Transmembrane helix</keyword>
<dbReference type="InterPro" id="IPR010718">
    <property type="entry name" value="DUF1294"/>
</dbReference>
<feature type="transmembrane region" description="Helical" evidence="1">
    <location>
        <begin position="12"/>
        <end position="33"/>
    </location>
</feature>
<feature type="transmembrane region" description="Helical" evidence="1">
    <location>
        <begin position="80"/>
        <end position="100"/>
    </location>
</feature>
<evidence type="ECO:0000313" key="3">
    <source>
        <dbReference type="Proteomes" id="UP000184221"/>
    </source>
</evidence>
<organism evidence="2 3">
    <name type="scientific">Marivita hallyeonensis</name>
    <dbReference type="NCBI Taxonomy" id="996342"/>
    <lineage>
        <taxon>Bacteria</taxon>
        <taxon>Pseudomonadati</taxon>
        <taxon>Pseudomonadota</taxon>
        <taxon>Alphaproteobacteria</taxon>
        <taxon>Rhodobacterales</taxon>
        <taxon>Roseobacteraceae</taxon>
        <taxon>Marivita</taxon>
    </lineage>
</organism>
<proteinExistence type="predicted"/>
<name>A0A1M5M987_9RHOB</name>
<dbReference type="AlphaFoldDB" id="A0A1M5M987"/>
<evidence type="ECO:0000256" key="1">
    <source>
        <dbReference type="SAM" id="Phobius"/>
    </source>
</evidence>
<dbReference type="RefSeq" id="WP_245818919.1">
    <property type="nucleotide sequence ID" value="NZ_FQXC01000001.1"/>
</dbReference>
<evidence type="ECO:0000313" key="2">
    <source>
        <dbReference type="EMBL" id="SHG73832.1"/>
    </source>
</evidence>
<sequence length="104" mass="11982">MSELWNRPGTTLVFGLLGLFVIVNVITGVAFYFDKRRATQQAWRIPESSLLLWSFIGGWFGAKWAQQCFRHKTRKEPFRTMLNAIPFAWAATATLVWYLAGRTP</sequence>